<comment type="similarity">
    <text evidence="1">Belongs to the 5'-AMP-activated protein kinase beta subunit family.</text>
</comment>
<dbReference type="GO" id="GO:0009507">
    <property type="term" value="C:chloroplast"/>
    <property type="evidence" value="ECO:0007669"/>
    <property type="project" value="UniProtKB-ARBA"/>
</dbReference>
<evidence type="ECO:0000313" key="3">
    <source>
        <dbReference type="EMBL" id="KAG0475747.1"/>
    </source>
</evidence>
<accession>A0A835UVP4</accession>
<dbReference type="Proteomes" id="UP000639772">
    <property type="component" value="Chromosome 7"/>
</dbReference>
<evidence type="ECO:0000256" key="1">
    <source>
        <dbReference type="ARBA" id="ARBA00010926"/>
    </source>
</evidence>
<dbReference type="Gene3D" id="6.20.250.60">
    <property type="match status" value="1"/>
</dbReference>
<proteinExistence type="inferred from homology"/>
<dbReference type="InterPro" id="IPR043554">
    <property type="entry name" value="KINB"/>
</dbReference>
<gene>
    <name evidence="3" type="ORF">HPP92_015433</name>
</gene>
<dbReference type="CDD" id="cd02859">
    <property type="entry name" value="E_set_AMPKbeta_like_N"/>
    <property type="match status" value="1"/>
</dbReference>
<evidence type="ECO:0000259" key="2">
    <source>
        <dbReference type="SMART" id="SM01010"/>
    </source>
</evidence>
<dbReference type="OrthoDB" id="531008at2759"/>
<evidence type="ECO:0000313" key="4">
    <source>
        <dbReference type="Proteomes" id="UP000639772"/>
    </source>
</evidence>
<protein>
    <recommendedName>
        <fullName evidence="2">Association with the SNF1 complex (ASC) domain-containing protein</fullName>
    </recommendedName>
</protein>
<dbReference type="InterPro" id="IPR037256">
    <property type="entry name" value="ASC_dom_sf"/>
</dbReference>
<dbReference type="SMART" id="SM01010">
    <property type="entry name" value="AMPKBI"/>
    <property type="match status" value="1"/>
</dbReference>
<dbReference type="PANTHER" id="PTHR46316:SF9">
    <property type="entry name" value="SNF1-RELATED PROTEIN KINASE REGULATORY SUBUNIT BETA-1"/>
    <property type="match status" value="1"/>
</dbReference>
<organism evidence="3 4">
    <name type="scientific">Vanilla planifolia</name>
    <name type="common">Vanilla</name>
    <dbReference type="NCBI Taxonomy" id="51239"/>
    <lineage>
        <taxon>Eukaryota</taxon>
        <taxon>Viridiplantae</taxon>
        <taxon>Streptophyta</taxon>
        <taxon>Embryophyta</taxon>
        <taxon>Tracheophyta</taxon>
        <taxon>Spermatophyta</taxon>
        <taxon>Magnoliopsida</taxon>
        <taxon>Liliopsida</taxon>
        <taxon>Asparagales</taxon>
        <taxon>Orchidaceae</taxon>
        <taxon>Vanilloideae</taxon>
        <taxon>Vanilleae</taxon>
        <taxon>Vanilla</taxon>
    </lineage>
</organism>
<name>A0A835UVP4_VANPL</name>
<dbReference type="SUPFAM" id="SSF81296">
    <property type="entry name" value="E set domains"/>
    <property type="match status" value="1"/>
</dbReference>
<sequence>MVDTPPASPHRSRSPFVLSSQHPQYPFQSTHQMQHRLWPDNSQPPSNVPVEKGIPTLISWYLGGDDVAVEGSWDNWTSRKDLYRSGKEHSILLVLPSGTYHYKFIVDGEWRFIPDLPHMADVAGQTVNILQVSEFVAENLESIAEFAAPPSPDSSYDRLFPGDDDFAKEPPVVPPQLPLALPNWKSLEAGSSPRRPHHVELNHLYIQKGWASQSLVALHLTHRFHSKYVTVALYKPLNK</sequence>
<comment type="caution">
    <text evidence="3">The sequence shown here is derived from an EMBL/GenBank/DDBJ whole genome shotgun (WGS) entry which is preliminary data.</text>
</comment>
<dbReference type="SUPFAM" id="SSF160219">
    <property type="entry name" value="AMPKBI-like"/>
    <property type="match status" value="1"/>
</dbReference>
<dbReference type="AlphaFoldDB" id="A0A835UVP4"/>
<dbReference type="Gene3D" id="2.60.40.10">
    <property type="entry name" value="Immunoglobulins"/>
    <property type="match status" value="1"/>
</dbReference>
<feature type="domain" description="Association with the SNF1 complex (ASC)" evidence="2">
    <location>
        <begin position="149"/>
        <end position="237"/>
    </location>
</feature>
<dbReference type="PANTHER" id="PTHR46316">
    <property type="entry name" value="SNF1-RELATED PROTEIN KINASE REGULATORY SUBUNIT BETA-1"/>
    <property type="match status" value="1"/>
</dbReference>
<dbReference type="InterPro" id="IPR013783">
    <property type="entry name" value="Ig-like_fold"/>
</dbReference>
<reference evidence="3 4" key="1">
    <citation type="journal article" date="2020" name="Nat. Food">
        <title>A phased Vanilla planifolia genome enables genetic improvement of flavour and production.</title>
        <authorList>
            <person name="Hasing T."/>
            <person name="Tang H."/>
            <person name="Brym M."/>
            <person name="Khazi F."/>
            <person name="Huang T."/>
            <person name="Chambers A.H."/>
        </authorList>
    </citation>
    <scope>NUCLEOTIDE SEQUENCE [LARGE SCALE GENOMIC DNA]</scope>
    <source>
        <tissue evidence="3">Leaf</tissue>
    </source>
</reference>
<dbReference type="Pfam" id="PF16561">
    <property type="entry name" value="AMPK1_CBM"/>
    <property type="match status" value="1"/>
</dbReference>
<dbReference type="EMBL" id="JADCNM010000007">
    <property type="protein sequence ID" value="KAG0475747.1"/>
    <property type="molecule type" value="Genomic_DNA"/>
</dbReference>
<dbReference type="InterPro" id="IPR006828">
    <property type="entry name" value="ASC_dom"/>
</dbReference>
<dbReference type="InterPro" id="IPR032640">
    <property type="entry name" value="AMPK1_CBM"/>
</dbReference>
<dbReference type="InterPro" id="IPR014756">
    <property type="entry name" value="Ig_E-set"/>
</dbReference>
<dbReference type="Pfam" id="PF04739">
    <property type="entry name" value="AMPKBI"/>
    <property type="match status" value="1"/>
</dbReference>